<accession>A0A5C2SDG7</accession>
<dbReference type="Proteomes" id="UP000313359">
    <property type="component" value="Unassembled WGS sequence"/>
</dbReference>
<name>A0A5C2SDG7_9APHY</name>
<reference evidence="1" key="1">
    <citation type="journal article" date="2018" name="Genome Biol. Evol.">
        <title>Genomics and development of Lentinus tigrinus, a white-rot wood-decaying mushroom with dimorphic fruiting bodies.</title>
        <authorList>
            <person name="Wu B."/>
            <person name="Xu Z."/>
            <person name="Knudson A."/>
            <person name="Carlson A."/>
            <person name="Chen N."/>
            <person name="Kovaka S."/>
            <person name="LaButti K."/>
            <person name="Lipzen A."/>
            <person name="Pennachio C."/>
            <person name="Riley R."/>
            <person name="Schakwitz W."/>
            <person name="Umezawa K."/>
            <person name="Ohm R.A."/>
            <person name="Grigoriev I.V."/>
            <person name="Nagy L.G."/>
            <person name="Gibbons J."/>
            <person name="Hibbett D."/>
        </authorList>
    </citation>
    <scope>NUCLEOTIDE SEQUENCE [LARGE SCALE GENOMIC DNA]</scope>
    <source>
        <strain evidence="1">ALCF2SS1-6</strain>
    </source>
</reference>
<sequence>IEGMTIHSWGAVTPGMHNIDRQISCIKTCKPAFKRWKDTKVLVIDEGKLLGAVFACNSLSTV</sequence>
<evidence type="ECO:0000313" key="1">
    <source>
        <dbReference type="EMBL" id="RPD61815.1"/>
    </source>
</evidence>
<evidence type="ECO:0000313" key="2">
    <source>
        <dbReference type="Proteomes" id="UP000313359"/>
    </source>
</evidence>
<dbReference type="EMBL" id="ML122261">
    <property type="protein sequence ID" value="RPD61815.1"/>
    <property type="molecule type" value="Genomic_DNA"/>
</dbReference>
<keyword evidence="2" id="KW-1185">Reference proteome</keyword>
<feature type="non-terminal residue" evidence="1">
    <location>
        <position position="1"/>
    </location>
</feature>
<protein>
    <submittedName>
        <fullName evidence="1">Uncharacterized protein</fullName>
    </submittedName>
</protein>
<gene>
    <name evidence="1" type="ORF">L227DRAFT_499695</name>
</gene>
<dbReference type="AlphaFoldDB" id="A0A5C2SDG7"/>
<proteinExistence type="predicted"/>
<organism evidence="1 2">
    <name type="scientific">Lentinus tigrinus ALCF2SS1-6</name>
    <dbReference type="NCBI Taxonomy" id="1328759"/>
    <lineage>
        <taxon>Eukaryota</taxon>
        <taxon>Fungi</taxon>
        <taxon>Dikarya</taxon>
        <taxon>Basidiomycota</taxon>
        <taxon>Agaricomycotina</taxon>
        <taxon>Agaricomycetes</taxon>
        <taxon>Polyporales</taxon>
        <taxon>Polyporaceae</taxon>
        <taxon>Lentinus</taxon>
    </lineage>
</organism>
<dbReference type="OrthoDB" id="432234at2759"/>